<protein>
    <submittedName>
        <fullName evidence="1">Uncharacterized protein</fullName>
    </submittedName>
</protein>
<organism evidence="1 2">
    <name type="scientific">Gimesia chilikensis</name>
    <dbReference type="NCBI Taxonomy" id="2605989"/>
    <lineage>
        <taxon>Bacteria</taxon>
        <taxon>Pseudomonadati</taxon>
        <taxon>Planctomycetota</taxon>
        <taxon>Planctomycetia</taxon>
        <taxon>Planctomycetales</taxon>
        <taxon>Planctomycetaceae</taxon>
        <taxon>Gimesia</taxon>
    </lineage>
</organism>
<proteinExistence type="predicted"/>
<dbReference type="EMBL" id="CP036266">
    <property type="protein sequence ID" value="QDT19160.1"/>
    <property type="molecule type" value="Genomic_DNA"/>
</dbReference>
<keyword evidence="2" id="KW-1185">Reference proteome</keyword>
<evidence type="ECO:0000313" key="2">
    <source>
        <dbReference type="Proteomes" id="UP000320421"/>
    </source>
</evidence>
<gene>
    <name evidence="1" type="ORF">HG66A1_09240</name>
</gene>
<dbReference type="Proteomes" id="UP000320421">
    <property type="component" value="Chromosome"/>
</dbReference>
<accession>A0A517PIE8</accession>
<name>A0A517PIE8_9PLAN</name>
<dbReference type="AlphaFoldDB" id="A0A517PIE8"/>
<sequence length="179" mass="20703">MDFEKLWPDLEWVIDELKDGMSFFEGYVTSIAPNRIAAGVSKIDEAAVRCDYHQHLWSSVVVQADQVQEYSPEEYEKRFREEQIVLFYVDYEKKITGNTFNFKLVIEENDAPSSTSLEILCYGEAVLNSRSPKAAVEKVILECCDLCELFEGDALFIGPDTIHYPRSKDDKLQEWTRII</sequence>
<evidence type="ECO:0000313" key="1">
    <source>
        <dbReference type="EMBL" id="QDT19160.1"/>
    </source>
</evidence>
<reference evidence="1 2" key="1">
    <citation type="submission" date="2019-02" db="EMBL/GenBank/DDBJ databases">
        <title>Deep-cultivation of Planctomycetes and their phenomic and genomic characterization uncovers novel biology.</title>
        <authorList>
            <person name="Wiegand S."/>
            <person name="Jogler M."/>
            <person name="Boedeker C."/>
            <person name="Pinto D."/>
            <person name="Vollmers J."/>
            <person name="Rivas-Marin E."/>
            <person name="Kohn T."/>
            <person name="Peeters S.H."/>
            <person name="Heuer A."/>
            <person name="Rast P."/>
            <person name="Oberbeckmann S."/>
            <person name="Bunk B."/>
            <person name="Jeske O."/>
            <person name="Meyerdierks A."/>
            <person name="Storesund J.E."/>
            <person name="Kallscheuer N."/>
            <person name="Luecker S."/>
            <person name="Lage O.M."/>
            <person name="Pohl T."/>
            <person name="Merkel B.J."/>
            <person name="Hornburger P."/>
            <person name="Mueller R.-W."/>
            <person name="Bruemmer F."/>
            <person name="Labrenz M."/>
            <person name="Spormann A.M."/>
            <person name="Op den Camp H."/>
            <person name="Overmann J."/>
            <person name="Amann R."/>
            <person name="Jetten M.S.M."/>
            <person name="Mascher T."/>
            <person name="Medema M.H."/>
            <person name="Devos D.P."/>
            <person name="Kaster A.-K."/>
            <person name="Ovreas L."/>
            <person name="Rohde M."/>
            <person name="Galperin M.Y."/>
            <person name="Jogler C."/>
        </authorList>
    </citation>
    <scope>NUCLEOTIDE SEQUENCE [LARGE SCALE GENOMIC DNA]</scope>
    <source>
        <strain evidence="1 2">HG66A1</strain>
    </source>
</reference>
<dbReference type="RefSeq" id="WP_145181040.1">
    <property type="nucleotide sequence ID" value="NZ_CP036266.1"/>
</dbReference>